<dbReference type="AlphaFoldDB" id="A0A392VW53"/>
<keyword evidence="3" id="KW-1185">Reference proteome</keyword>
<accession>A0A392VW53</accession>
<name>A0A392VW53_9FABA</name>
<evidence type="ECO:0000313" key="3">
    <source>
        <dbReference type="Proteomes" id="UP000265520"/>
    </source>
</evidence>
<evidence type="ECO:0000256" key="1">
    <source>
        <dbReference type="SAM" id="MobiDB-lite"/>
    </source>
</evidence>
<proteinExistence type="predicted"/>
<organism evidence="2 3">
    <name type="scientific">Trifolium medium</name>
    <dbReference type="NCBI Taxonomy" id="97028"/>
    <lineage>
        <taxon>Eukaryota</taxon>
        <taxon>Viridiplantae</taxon>
        <taxon>Streptophyta</taxon>
        <taxon>Embryophyta</taxon>
        <taxon>Tracheophyta</taxon>
        <taxon>Spermatophyta</taxon>
        <taxon>Magnoliopsida</taxon>
        <taxon>eudicotyledons</taxon>
        <taxon>Gunneridae</taxon>
        <taxon>Pentapetalae</taxon>
        <taxon>rosids</taxon>
        <taxon>fabids</taxon>
        <taxon>Fabales</taxon>
        <taxon>Fabaceae</taxon>
        <taxon>Papilionoideae</taxon>
        <taxon>50 kb inversion clade</taxon>
        <taxon>NPAAA clade</taxon>
        <taxon>Hologalegina</taxon>
        <taxon>IRL clade</taxon>
        <taxon>Trifolieae</taxon>
        <taxon>Trifolium</taxon>
    </lineage>
</organism>
<sequence>VHRDSAPPPRGANPPRQTRDTNLPILRGTNIGEHLLRDIIPTLRIYRNCVPRLISDPRIVGPGI</sequence>
<dbReference type="EMBL" id="LXQA011292706">
    <property type="protein sequence ID" value="MCI92167.1"/>
    <property type="molecule type" value="Genomic_DNA"/>
</dbReference>
<feature type="compositionally biased region" description="Pro residues" evidence="1">
    <location>
        <begin position="1"/>
        <end position="12"/>
    </location>
</feature>
<feature type="region of interest" description="Disordered" evidence="1">
    <location>
        <begin position="1"/>
        <end position="23"/>
    </location>
</feature>
<reference evidence="2 3" key="1">
    <citation type="journal article" date="2018" name="Front. Plant Sci.">
        <title>Red Clover (Trifolium pratense) and Zigzag Clover (T. medium) - A Picture of Genomic Similarities and Differences.</title>
        <authorList>
            <person name="Dluhosova J."/>
            <person name="Istvanek J."/>
            <person name="Nedelnik J."/>
            <person name="Repkova J."/>
        </authorList>
    </citation>
    <scope>NUCLEOTIDE SEQUENCE [LARGE SCALE GENOMIC DNA]</scope>
    <source>
        <strain evidence="3">cv. 10/8</strain>
        <tissue evidence="2">Leaf</tissue>
    </source>
</reference>
<dbReference type="Proteomes" id="UP000265520">
    <property type="component" value="Unassembled WGS sequence"/>
</dbReference>
<evidence type="ECO:0000313" key="2">
    <source>
        <dbReference type="EMBL" id="MCI92167.1"/>
    </source>
</evidence>
<protein>
    <submittedName>
        <fullName evidence="2">Uncharacterized protein</fullName>
    </submittedName>
</protein>
<comment type="caution">
    <text evidence="2">The sequence shown here is derived from an EMBL/GenBank/DDBJ whole genome shotgun (WGS) entry which is preliminary data.</text>
</comment>
<feature type="non-terminal residue" evidence="2">
    <location>
        <position position="1"/>
    </location>
</feature>